<dbReference type="InterPro" id="IPR002544">
    <property type="entry name" value="FMRFamid-related_peptide-like"/>
</dbReference>
<evidence type="ECO:0000313" key="12">
    <source>
        <dbReference type="Proteomes" id="UP000829354"/>
    </source>
</evidence>
<evidence type="ECO:0000256" key="4">
    <source>
        <dbReference type="ARBA" id="ARBA00022685"/>
    </source>
</evidence>
<evidence type="ECO:0000256" key="3">
    <source>
        <dbReference type="ARBA" id="ARBA00022525"/>
    </source>
</evidence>
<dbReference type="GO" id="GO:0007218">
    <property type="term" value="P:neuropeptide signaling pathway"/>
    <property type="evidence" value="ECO:0007669"/>
    <property type="project" value="UniProtKB-KW"/>
</dbReference>
<feature type="chain" id="PRO_5044706538" evidence="8">
    <location>
        <begin position="19"/>
        <end position="133"/>
    </location>
</feature>
<keyword evidence="12" id="KW-1185">Reference proteome</keyword>
<evidence type="ECO:0000313" key="9">
    <source>
        <dbReference type="EMBL" id="ULT84594.1"/>
    </source>
</evidence>
<dbReference type="AlphaFoldDB" id="A0AAE8ZWN2"/>
<keyword evidence="7" id="KW-0527">Neuropeptide</keyword>
<protein>
    <submittedName>
        <fullName evidence="9">Uncharacterized protein</fullName>
    </submittedName>
</protein>
<dbReference type="OMA" id="EVMQQTD"/>
<keyword evidence="3" id="KW-0964">Secreted</keyword>
<evidence type="ECO:0000256" key="7">
    <source>
        <dbReference type="ARBA" id="ARBA00023320"/>
    </source>
</evidence>
<comment type="similarity">
    <text evidence="2">Belongs to the FARP (FMRFamide related peptide) family.</text>
</comment>
<proteinExistence type="inferred from homology"/>
<reference evidence="10 12" key="1">
    <citation type="submission" date="2022-04" db="EMBL/GenBank/DDBJ databases">
        <title>Chromosome-level reference genomes for two strains of Caenorhabditis briggsae: an improved platform for comparative genomics.</title>
        <authorList>
            <person name="Stevens L."/>
            <person name="Andersen E."/>
        </authorList>
    </citation>
    <scope>NUCLEOTIDE SEQUENCE [LARGE SCALE GENOMIC DNA]</scope>
    <source>
        <strain evidence="10">VX34</strain>
        <tissue evidence="10">Whole-organism</tissue>
    </source>
</reference>
<gene>
    <name evidence="9" type="ORF">L3Y34_013329</name>
    <name evidence="10" type="ORF">L5515_019175</name>
</gene>
<evidence type="ECO:0000256" key="5">
    <source>
        <dbReference type="ARBA" id="ARBA00022729"/>
    </source>
</evidence>
<dbReference type="GO" id="GO:0005576">
    <property type="term" value="C:extracellular region"/>
    <property type="evidence" value="ECO:0007669"/>
    <property type="project" value="UniProtKB-SubCell"/>
</dbReference>
<reference evidence="9 11" key="2">
    <citation type="submission" date="2022-05" db="EMBL/GenBank/DDBJ databases">
        <title>Chromosome-level reference genomes for two strains of Caenorhabditis briggsae: an improved platform for comparative genomics.</title>
        <authorList>
            <person name="Stevens L."/>
            <person name="Andersen E.C."/>
        </authorList>
    </citation>
    <scope>NUCLEOTIDE SEQUENCE [LARGE SCALE GENOMIC DNA]</scope>
    <source>
        <strain evidence="9">QX1410_ONT</strain>
        <tissue evidence="9">Whole-organism</tissue>
    </source>
</reference>
<keyword evidence="6" id="KW-0027">Amidation</keyword>
<dbReference type="EMBL" id="CP092625">
    <property type="protein sequence ID" value="UMM43837.1"/>
    <property type="molecule type" value="Genomic_DNA"/>
</dbReference>
<keyword evidence="4" id="KW-0165">Cleavage on pair of basic residues</keyword>
<dbReference type="KEGG" id="cbr:CBG_07605"/>
<comment type="subcellular location">
    <subcellularLocation>
        <location evidence="1">Secreted</location>
    </subcellularLocation>
</comment>
<organism evidence="9 11">
    <name type="scientific">Caenorhabditis briggsae</name>
    <dbReference type="NCBI Taxonomy" id="6238"/>
    <lineage>
        <taxon>Eukaryota</taxon>
        <taxon>Metazoa</taxon>
        <taxon>Ecdysozoa</taxon>
        <taxon>Nematoda</taxon>
        <taxon>Chromadorea</taxon>
        <taxon>Rhabditida</taxon>
        <taxon>Rhabditina</taxon>
        <taxon>Rhabditomorpha</taxon>
        <taxon>Rhabditoidea</taxon>
        <taxon>Rhabditidae</taxon>
        <taxon>Peloderinae</taxon>
        <taxon>Caenorhabditis</taxon>
    </lineage>
</organism>
<name>A0AAE8ZWN2_CAEBR</name>
<dbReference type="Proteomes" id="UP000827892">
    <property type="component" value="Chromosome X"/>
</dbReference>
<evidence type="ECO:0000256" key="2">
    <source>
        <dbReference type="ARBA" id="ARBA00006356"/>
    </source>
</evidence>
<evidence type="ECO:0000256" key="6">
    <source>
        <dbReference type="ARBA" id="ARBA00022815"/>
    </source>
</evidence>
<dbReference type="Proteomes" id="UP000829354">
    <property type="component" value="Chromosome X"/>
</dbReference>
<sequence>MLLGVVFSIFVLAISAHATCDVSALATESEKELGLRLCRLESEMQVIERALQEVMQQTDVTSFDQEVPAMNKRKNEFIRFGKRSDGMEKRKNEFIRFGKRKNEFIRFGRSDKGLGLDDNVSMEKRKNEFIRFG</sequence>
<dbReference type="PANTHER" id="PTHR20986:SF18">
    <property type="entry name" value="FMRF-LIKE PEPTIDE"/>
    <property type="match status" value="1"/>
</dbReference>
<evidence type="ECO:0000313" key="11">
    <source>
        <dbReference type="Proteomes" id="UP000827892"/>
    </source>
</evidence>
<evidence type="ECO:0000256" key="8">
    <source>
        <dbReference type="SAM" id="SignalP"/>
    </source>
</evidence>
<dbReference type="GO" id="GO:0061096">
    <property type="term" value="P:negative regulation of turning behavior involved in mating"/>
    <property type="evidence" value="ECO:0007669"/>
    <property type="project" value="EnsemblMetazoa"/>
</dbReference>
<evidence type="ECO:0000313" key="10">
    <source>
        <dbReference type="EMBL" id="UMM43837.1"/>
    </source>
</evidence>
<evidence type="ECO:0000256" key="1">
    <source>
        <dbReference type="ARBA" id="ARBA00004613"/>
    </source>
</evidence>
<dbReference type="PANTHER" id="PTHR20986">
    <property type="entry name" value="FMRFAMIDE-RELATED PEPTIDES"/>
    <property type="match status" value="1"/>
</dbReference>
<feature type="signal peptide" evidence="8">
    <location>
        <begin position="1"/>
        <end position="18"/>
    </location>
</feature>
<accession>A0AAE8ZWN2</accession>
<dbReference type="EMBL" id="CP090896">
    <property type="protein sequence ID" value="ULT84594.1"/>
    <property type="molecule type" value="Genomic_DNA"/>
</dbReference>
<dbReference type="Pfam" id="PF01581">
    <property type="entry name" value="FARP"/>
    <property type="match status" value="4"/>
</dbReference>
<keyword evidence="5 8" id="KW-0732">Signal</keyword>
<dbReference type="InterPro" id="IPR051041">
    <property type="entry name" value="FMRFamide-related_np"/>
</dbReference>